<feature type="signal peptide" evidence="1">
    <location>
        <begin position="1"/>
        <end position="23"/>
    </location>
</feature>
<feature type="chain" id="PRO_5008251789" evidence="1">
    <location>
        <begin position="24"/>
        <end position="144"/>
    </location>
</feature>
<gene>
    <name evidence="2" type="ORF">A9D12_09415</name>
</gene>
<accession>A0A192D5F4</accession>
<sequence>MARNPVICAVAAALSLGLAGGLAVPGAAQDAVDIFGFKAPGGKALEKLVADAQAHPLGSKENPVRADMPKGQRAYLARLRCADGKRPAFERAGSMGIGVFGRIIDGYDVRCEGSTPETTMIYMDMYHPGHREAAAVEGFTITPA</sequence>
<proteinExistence type="predicted"/>
<keyword evidence="3" id="KW-1185">Reference proteome</keyword>
<protein>
    <submittedName>
        <fullName evidence="2">Uncharacterized protein</fullName>
    </submittedName>
</protein>
<dbReference type="KEGG" id="pns:A9D12_09415"/>
<dbReference type="AlphaFoldDB" id="A0A192D5F4"/>
<dbReference type="STRING" id="1112.A9D12_09415"/>
<keyword evidence="1" id="KW-0732">Signal</keyword>
<evidence type="ECO:0000313" key="2">
    <source>
        <dbReference type="EMBL" id="ANK13127.1"/>
    </source>
</evidence>
<organism evidence="2 3">
    <name type="scientific">Erythrobacter neustonensis</name>
    <dbReference type="NCBI Taxonomy" id="1112"/>
    <lineage>
        <taxon>Bacteria</taxon>
        <taxon>Pseudomonadati</taxon>
        <taxon>Pseudomonadota</taxon>
        <taxon>Alphaproteobacteria</taxon>
        <taxon>Sphingomonadales</taxon>
        <taxon>Erythrobacteraceae</taxon>
        <taxon>Erythrobacter/Porphyrobacter group</taxon>
        <taxon>Erythrobacter</taxon>
    </lineage>
</organism>
<dbReference type="RefSeq" id="WP_068351163.1">
    <property type="nucleotide sequence ID" value="NZ_CP016033.1"/>
</dbReference>
<name>A0A192D5F4_9SPHN</name>
<dbReference type="OrthoDB" id="6025791at2"/>
<evidence type="ECO:0000256" key="1">
    <source>
        <dbReference type="SAM" id="SignalP"/>
    </source>
</evidence>
<dbReference type="Proteomes" id="UP000078263">
    <property type="component" value="Chromosome"/>
</dbReference>
<reference evidence="2 3" key="1">
    <citation type="submission" date="2016-05" db="EMBL/GenBank/DDBJ databases">
        <title>Compelete Genome Sequence of Bacteriochlorophyll-Synthesizing Bacterium Porphyrobacter neustonensis DSM 9434.</title>
        <authorList>
            <person name="Shi X.-L."/>
            <person name="Wu Y.-H."/>
            <person name="Cheng H."/>
            <person name="Xu L."/>
            <person name="Zhang X.-Q."/>
            <person name="Wang C.-S."/>
            <person name="Xu X.-W."/>
        </authorList>
    </citation>
    <scope>NUCLEOTIDE SEQUENCE [LARGE SCALE GENOMIC DNA]</scope>
    <source>
        <strain evidence="2 3">DSM 9434</strain>
    </source>
</reference>
<evidence type="ECO:0000313" key="3">
    <source>
        <dbReference type="Proteomes" id="UP000078263"/>
    </source>
</evidence>
<dbReference type="EMBL" id="CP016033">
    <property type="protein sequence ID" value="ANK13127.1"/>
    <property type="molecule type" value="Genomic_DNA"/>
</dbReference>